<dbReference type="Gene3D" id="3.30.70.270">
    <property type="match status" value="1"/>
</dbReference>
<evidence type="ECO:0000313" key="9">
    <source>
        <dbReference type="EMBL" id="GMF66734.1"/>
    </source>
</evidence>
<protein>
    <submittedName>
        <fullName evidence="9">Unnamed protein product</fullName>
    </submittedName>
</protein>
<feature type="domain" description="Reverse transcriptase RNase H-like" evidence="8">
    <location>
        <begin position="120"/>
        <end position="222"/>
    </location>
</feature>
<dbReference type="InterPro" id="IPR043128">
    <property type="entry name" value="Rev_trsase/Diguanyl_cyclase"/>
</dbReference>
<keyword evidence="5" id="KW-0378">Hydrolase</keyword>
<organism evidence="9 10">
    <name type="scientific">Phytophthora fragariaefolia</name>
    <dbReference type="NCBI Taxonomy" id="1490495"/>
    <lineage>
        <taxon>Eukaryota</taxon>
        <taxon>Sar</taxon>
        <taxon>Stramenopiles</taxon>
        <taxon>Oomycota</taxon>
        <taxon>Peronosporomycetes</taxon>
        <taxon>Peronosporales</taxon>
        <taxon>Peronosporaceae</taxon>
        <taxon>Phytophthora</taxon>
    </lineage>
</organism>
<dbReference type="PANTHER" id="PTHR37984:SF5">
    <property type="entry name" value="PROTEIN NYNRIN-LIKE"/>
    <property type="match status" value="1"/>
</dbReference>
<evidence type="ECO:0000256" key="5">
    <source>
        <dbReference type="ARBA" id="ARBA00022801"/>
    </source>
</evidence>
<keyword evidence="2" id="KW-0548">Nucleotidyltransferase</keyword>
<proteinExistence type="predicted"/>
<dbReference type="SUPFAM" id="SSF56672">
    <property type="entry name" value="DNA/RNA polymerases"/>
    <property type="match status" value="1"/>
</dbReference>
<feature type="region of interest" description="Disordered" evidence="7">
    <location>
        <begin position="321"/>
        <end position="389"/>
    </location>
</feature>
<dbReference type="Proteomes" id="UP001165121">
    <property type="component" value="Unassembled WGS sequence"/>
</dbReference>
<dbReference type="Pfam" id="PF17917">
    <property type="entry name" value="RT_RNaseH"/>
    <property type="match status" value="1"/>
</dbReference>
<keyword evidence="4" id="KW-0255">Endonuclease</keyword>
<dbReference type="InterPro" id="IPR043502">
    <property type="entry name" value="DNA/RNA_pol_sf"/>
</dbReference>
<dbReference type="CDD" id="cd09274">
    <property type="entry name" value="RNase_HI_RT_Ty3"/>
    <property type="match status" value="1"/>
</dbReference>
<dbReference type="FunFam" id="3.30.70.270:FF:000020">
    <property type="entry name" value="Transposon Tf2-6 polyprotein-like Protein"/>
    <property type="match status" value="1"/>
</dbReference>
<sequence length="389" mass="43809">MLERLAQAGLTLKLRKCRFAAKSLEYLSPELSCHGIRPLQRLVSAVQEFPRPKDAVEPKRFAHLAGYHKRFVAGFGSLMVPITKLLRKDVEWQWGAEQQEAFEQVKRVLTAKPLLIYPNFRLHFRVATDASTVGLGVCLMQGQGQWWQLVAYTSKVNSTTESKYGITELECLAVVWAIKLFRPYLNGRRFTIITDDSALKWLMANTNLTGKLHRWAITLQEFDFEIQHRPGNTNVVVDAISRMPAVATVRAAVGRRRRSRQRAQEHVTAIEQSSVTSQEMPGAEHEEMRTGSNRITTVENDHGDTAAIGVAPPTLQTAVMNENTGTYSGSDVQDREAKPHRGESSKKTRTGDRKRHTEETRATTRPLTRAAKRRAGNSNNKPEIARRGT</sequence>
<evidence type="ECO:0000256" key="6">
    <source>
        <dbReference type="ARBA" id="ARBA00022918"/>
    </source>
</evidence>
<name>A0A9W6YKS0_9STRA</name>
<evidence type="ECO:0000256" key="2">
    <source>
        <dbReference type="ARBA" id="ARBA00022695"/>
    </source>
</evidence>
<dbReference type="GO" id="GO:0004519">
    <property type="term" value="F:endonuclease activity"/>
    <property type="evidence" value="ECO:0007669"/>
    <property type="project" value="UniProtKB-KW"/>
</dbReference>
<evidence type="ECO:0000256" key="4">
    <source>
        <dbReference type="ARBA" id="ARBA00022759"/>
    </source>
</evidence>
<feature type="region of interest" description="Disordered" evidence="7">
    <location>
        <begin position="255"/>
        <end position="292"/>
    </location>
</feature>
<gene>
    <name evidence="9" type="ORF">Pfra01_002829200</name>
</gene>
<evidence type="ECO:0000256" key="7">
    <source>
        <dbReference type="SAM" id="MobiDB-lite"/>
    </source>
</evidence>
<dbReference type="GO" id="GO:0016787">
    <property type="term" value="F:hydrolase activity"/>
    <property type="evidence" value="ECO:0007669"/>
    <property type="project" value="UniProtKB-KW"/>
</dbReference>
<accession>A0A9W6YKS0</accession>
<feature type="compositionally biased region" description="Polar residues" evidence="7">
    <location>
        <begin position="321"/>
        <end position="331"/>
    </location>
</feature>
<dbReference type="EMBL" id="BSXT01008748">
    <property type="protein sequence ID" value="GMF66734.1"/>
    <property type="molecule type" value="Genomic_DNA"/>
</dbReference>
<comment type="caution">
    <text evidence="9">The sequence shown here is derived from an EMBL/GenBank/DDBJ whole genome shotgun (WGS) entry which is preliminary data.</text>
</comment>
<keyword evidence="1" id="KW-0808">Transferase</keyword>
<dbReference type="FunFam" id="3.10.20.370:FF:000001">
    <property type="entry name" value="Retrovirus-related Pol polyprotein from transposon 17.6-like protein"/>
    <property type="match status" value="1"/>
</dbReference>
<feature type="compositionally biased region" description="Polar residues" evidence="7">
    <location>
        <begin position="270"/>
        <end position="279"/>
    </location>
</feature>
<keyword evidence="10" id="KW-1185">Reference proteome</keyword>
<reference evidence="9" key="1">
    <citation type="submission" date="2023-04" db="EMBL/GenBank/DDBJ databases">
        <title>Phytophthora fragariaefolia NBRC 109709.</title>
        <authorList>
            <person name="Ichikawa N."/>
            <person name="Sato H."/>
            <person name="Tonouchi N."/>
        </authorList>
    </citation>
    <scope>NUCLEOTIDE SEQUENCE</scope>
    <source>
        <strain evidence="9">NBRC 109709</strain>
    </source>
</reference>
<keyword evidence="3" id="KW-0540">Nuclease</keyword>
<keyword evidence="6" id="KW-0695">RNA-directed DNA polymerase</keyword>
<evidence type="ECO:0000256" key="3">
    <source>
        <dbReference type="ARBA" id="ARBA00022722"/>
    </source>
</evidence>
<dbReference type="PANTHER" id="PTHR37984">
    <property type="entry name" value="PROTEIN CBG26694"/>
    <property type="match status" value="1"/>
</dbReference>
<evidence type="ECO:0000256" key="1">
    <source>
        <dbReference type="ARBA" id="ARBA00022679"/>
    </source>
</evidence>
<dbReference type="InterPro" id="IPR050951">
    <property type="entry name" value="Retrovirus_Pol_polyprotein"/>
</dbReference>
<evidence type="ECO:0000259" key="8">
    <source>
        <dbReference type="Pfam" id="PF17917"/>
    </source>
</evidence>
<evidence type="ECO:0000313" key="10">
    <source>
        <dbReference type="Proteomes" id="UP001165121"/>
    </source>
</evidence>
<dbReference type="OrthoDB" id="427924at2759"/>
<dbReference type="InterPro" id="IPR041373">
    <property type="entry name" value="RT_RNaseH"/>
</dbReference>
<dbReference type="GO" id="GO:0003964">
    <property type="term" value="F:RNA-directed DNA polymerase activity"/>
    <property type="evidence" value="ECO:0007669"/>
    <property type="project" value="UniProtKB-KW"/>
</dbReference>
<dbReference type="AlphaFoldDB" id="A0A9W6YKS0"/>
<feature type="compositionally biased region" description="Basic and acidic residues" evidence="7">
    <location>
        <begin position="332"/>
        <end position="362"/>
    </location>
</feature>